<protein>
    <submittedName>
        <fullName evidence="2">Oxygenase MpaB family protein</fullName>
    </submittedName>
</protein>
<dbReference type="PANTHER" id="PTHR36151">
    <property type="entry name" value="BLR2777 PROTEIN"/>
    <property type="match status" value="1"/>
</dbReference>
<organism evidence="2 3">
    <name type="scientific">Saccharopolyspora taberi</name>
    <dbReference type="NCBI Taxonomy" id="60895"/>
    <lineage>
        <taxon>Bacteria</taxon>
        <taxon>Bacillati</taxon>
        <taxon>Actinomycetota</taxon>
        <taxon>Actinomycetes</taxon>
        <taxon>Pseudonocardiales</taxon>
        <taxon>Pseudonocardiaceae</taxon>
        <taxon>Saccharopolyspora</taxon>
    </lineage>
</organism>
<evidence type="ECO:0000313" key="3">
    <source>
        <dbReference type="Proteomes" id="UP001500979"/>
    </source>
</evidence>
<evidence type="ECO:0000259" key="1">
    <source>
        <dbReference type="Pfam" id="PF09995"/>
    </source>
</evidence>
<dbReference type="InterPro" id="IPR018713">
    <property type="entry name" value="MPAB/Lcp_cat_dom"/>
</dbReference>
<reference evidence="2 3" key="1">
    <citation type="journal article" date="2019" name="Int. J. Syst. Evol. Microbiol.">
        <title>The Global Catalogue of Microorganisms (GCM) 10K type strain sequencing project: providing services to taxonomists for standard genome sequencing and annotation.</title>
        <authorList>
            <consortium name="The Broad Institute Genomics Platform"/>
            <consortium name="The Broad Institute Genome Sequencing Center for Infectious Disease"/>
            <person name="Wu L."/>
            <person name="Ma J."/>
        </authorList>
    </citation>
    <scope>NUCLEOTIDE SEQUENCE [LARGE SCALE GENOMIC DNA]</scope>
    <source>
        <strain evidence="2 3">JCM 9383</strain>
    </source>
</reference>
<sequence length="275" mass="31326">MTKPAPTTRPLDEMIVGAGLIAGSANVIMQLGRPGVGYGVLESKVDSGNLFHRPWKRTRTTFTYLAVATLGTDDEKRKFRQAVNRVHAHVRSDESSPVRYNAFDRELQMWVAACMYKGFEDSYEALSGKPIPEQQRESLYSAAAPLGTTLQVPPEMWPASREDFAEYWAEGLEQISIDEPVRELLLDIAALRFLPTALSVLFGRFNEFITTGFLPETFREQMHLTWTARDQRRFDRITTAIGAIALRLPRPLRQFPFGLLLWDLRRRIRTGRPLV</sequence>
<gene>
    <name evidence="2" type="ORF">GCM10010470_21900</name>
</gene>
<evidence type="ECO:0000313" key="2">
    <source>
        <dbReference type="EMBL" id="GAA2787101.1"/>
    </source>
</evidence>
<dbReference type="EMBL" id="BAAAUX010000011">
    <property type="protein sequence ID" value="GAA2787101.1"/>
    <property type="molecule type" value="Genomic_DNA"/>
</dbReference>
<accession>A0ABN3VAT0</accession>
<dbReference type="Proteomes" id="UP001500979">
    <property type="component" value="Unassembled WGS sequence"/>
</dbReference>
<feature type="domain" description="ER-bound oxygenase mpaB/mpaB'/Rubber oxygenase catalytic" evidence="1">
    <location>
        <begin position="17"/>
        <end position="242"/>
    </location>
</feature>
<comment type="caution">
    <text evidence="2">The sequence shown here is derived from an EMBL/GenBank/DDBJ whole genome shotgun (WGS) entry which is preliminary data.</text>
</comment>
<name>A0ABN3VAT0_9PSEU</name>
<dbReference type="RefSeq" id="WP_344679462.1">
    <property type="nucleotide sequence ID" value="NZ_BAAAUX010000011.1"/>
</dbReference>
<dbReference type="PANTHER" id="PTHR36151:SF3">
    <property type="entry name" value="ER-BOUND OXYGENASE MPAB_MPAB'_RUBBER OXYGENASE CATALYTIC DOMAIN-CONTAINING PROTEIN"/>
    <property type="match status" value="1"/>
</dbReference>
<dbReference type="Pfam" id="PF09995">
    <property type="entry name" value="MPAB_Lcp_cat"/>
    <property type="match status" value="1"/>
</dbReference>
<proteinExistence type="predicted"/>
<keyword evidence="3" id="KW-1185">Reference proteome</keyword>